<keyword evidence="2" id="KW-1185">Reference proteome</keyword>
<reference evidence="1 2" key="1">
    <citation type="submission" date="2013-02" db="EMBL/GenBank/DDBJ databases">
        <title>Draft genome sequence of Amycolatopsis vancoresmycina strain DSM 44592T.</title>
        <authorList>
            <person name="Kumar S."/>
            <person name="Kaur N."/>
            <person name="Kaur C."/>
            <person name="Raghava G.P.S."/>
            <person name="Mayilraj S."/>
        </authorList>
    </citation>
    <scope>NUCLEOTIDE SEQUENCE [LARGE SCALE GENOMIC DNA]</scope>
    <source>
        <strain evidence="1 2">DSM 44592</strain>
    </source>
</reference>
<comment type="caution">
    <text evidence="1">The sequence shown here is derived from an EMBL/GenBank/DDBJ whole genome shotgun (WGS) entry which is preliminary data.</text>
</comment>
<proteinExistence type="predicted"/>
<accession>R1FYS3</accession>
<dbReference type="Proteomes" id="UP000014139">
    <property type="component" value="Unassembled WGS sequence"/>
</dbReference>
<feature type="non-terminal residue" evidence="1">
    <location>
        <position position="1"/>
    </location>
</feature>
<dbReference type="eggNOG" id="COG0699">
    <property type="taxonomic scope" value="Bacteria"/>
</dbReference>
<dbReference type="AlphaFoldDB" id="R1FYS3"/>
<dbReference type="EMBL" id="AOUO01000510">
    <property type="protein sequence ID" value="EOD64463.1"/>
    <property type="molecule type" value="Genomic_DNA"/>
</dbReference>
<organism evidence="1 2">
    <name type="scientific">Amycolatopsis vancoresmycina DSM 44592</name>
    <dbReference type="NCBI Taxonomy" id="1292037"/>
    <lineage>
        <taxon>Bacteria</taxon>
        <taxon>Bacillati</taxon>
        <taxon>Actinomycetota</taxon>
        <taxon>Actinomycetes</taxon>
        <taxon>Pseudonocardiales</taxon>
        <taxon>Pseudonocardiaceae</taxon>
        <taxon>Amycolatopsis</taxon>
    </lineage>
</organism>
<name>R1FYS3_9PSEU</name>
<evidence type="ECO:0000313" key="1">
    <source>
        <dbReference type="EMBL" id="EOD64463.1"/>
    </source>
</evidence>
<gene>
    <name evidence="1" type="ORF">H480_31631</name>
</gene>
<evidence type="ECO:0000313" key="2">
    <source>
        <dbReference type="Proteomes" id="UP000014139"/>
    </source>
</evidence>
<sequence>GGRTALSGEPAEEAVRLLGAQGTAPADRLDLEPDADPNEIYEAGLDALRRWRHEAERPDRPHAERAAAHVVVRSAEGLLSLFA</sequence>
<protein>
    <submittedName>
        <fullName evidence="1">GTPase</fullName>
    </submittedName>
</protein>